<keyword evidence="1" id="KW-1133">Transmembrane helix</keyword>
<evidence type="ECO:0000256" key="1">
    <source>
        <dbReference type="SAM" id="Phobius"/>
    </source>
</evidence>
<feature type="transmembrane region" description="Helical" evidence="1">
    <location>
        <begin position="183"/>
        <end position="203"/>
    </location>
</feature>
<feature type="transmembrane region" description="Helical" evidence="1">
    <location>
        <begin position="230"/>
        <end position="252"/>
    </location>
</feature>
<keyword evidence="1" id="KW-0472">Membrane</keyword>
<organism evidence="2 3">
    <name type="scientific">Pullulanibacillus pueri</name>
    <dbReference type="NCBI Taxonomy" id="1437324"/>
    <lineage>
        <taxon>Bacteria</taxon>
        <taxon>Bacillati</taxon>
        <taxon>Bacillota</taxon>
        <taxon>Bacilli</taxon>
        <taxon>Bacillales</taxon>
        <taxon>Sporolactobacillaceae</taxon>
        <taxon>Pullulanibacillus</taxon>
    </lineage>
</organism>
<protein>
    <submittedName>
        <fullName evidence="2">Uncharacterized protein</fullName>
    </submittedName>
</protein>
<dbReference type="AlphaFoldDB" id="A0A8J2ZWU2"/>
<sequence>MTSQVFWKLVRHEFFAGANRRKGRKNFRGRKARITYYVVMLLLFFAVMTVVTMKTHFSLNNSWFCTLGFPYFVFFWGFGAVKREWDNETLGWWLTLPYRRETLLSAKLIANLIQIVLFFIGLMCLAVIYSTYLTCLQDHFHWSEISQFMRLGFNWIIIMLFFSPFLLAAGQFLVVAQHTLLSFMTPILWILCMWGGSFLYWFIVGNNQNNVFMQMSEGRSVSFFPYTHTLWIYIVLSWVLSYVILRVTAYLLDKKLSL</sequence>
<feature type="transmembrane region" description="Helical" evidence="1">
    <location>
        <begin position="61"/>
        <end position="81"/>
    </location>
</feature>
<feature type="transmembrane region" description="Helical" evidence="1">
    <location>
        <begin position="152"/>
        <end position="176"/>
    </location>
</feature>
<comment type="caution">
    <text evidence="2">The sequence shown here is derived from an EMBL/GenBank/DDBJ whole genome shotgun (WGS) entry which is preliminary data.</text>
</comment>
<keyword evidence="1" id="KW-0812">Transmembrane</keyword>
<evidence type="ECO:0000313" key="2">
    <source>
        <dbReference type="EMBL" id="GGH83818.1"/>
    </source>
</evidence>
<name>A0A8J2ZWU2_9BACL</name>
<dbReference type="Proteomes" id="UP000656813">
    <property type="component" value="Unassembled WGS sequence"/>
</dbReference>
<proteinExistence type="predicted"/>
<feature type="transmembrane region" description="Helical" evidence="1">
    <location>
        <begin position="108"/>
        <end position="132"/>
    </location>
</feature>
<accession>A0A8J2ZWU2</accession>
<feature type="transmembrane region" description="Helical" evidence="1">
    <location>
        <begin position="34"/>
        <end position="55"/>
    </location>
</feature>
<evidence type="ECO:0000313" key="3">
    <source>
        <dbReference type="Proteomes" id="UP000656813"/>
    </source>
</evidence>
<keyword evidence="3" id="KW-1185">Reference proteome</keyword>
<dbReference type="RefSeq" id="WP_188497751.1">
    <property type="nucleotide sequence ID" value="NZ_BMFV01000019.1"/>
</dbReference>
<gene>
    <name evidence="2" type="ORF">GCM10007096_25460</name>
</gene>
<reference evidence="2" key="2">
    <citation type="submission" date="2020-09" db="EMBL/GenBank/DDBJ databases">
        <authorList>
            <person name="Sun Q."/>
            <person name="Zhou Y."/>
        </authorList>
    </citation>
    <scope>NUCLEOTIDE SEQUENCE</scope>
    <source>
        <strain evidence="2">CGMCC 1.12777</strain>
    </source>
</reference>
<dbReference type="EMBL" id="BMFV01000019">
    <property type="protein sequence ID" value="GGH83818.1"/>
    <property type="molecule type" value="Genomic_DNA"/>
</dbReference>
<reference evidence="2" key="1">
    <citation type="journal article" date="2014" name="Int. J. Syst. Evol. Microbiol.">
        <title>Complete genome sequence of Corynebacterium casei LMG S-19264T (=DSM 44701T), isolated from a smear-ripened cheese.</title>
        <authorList>
            <consortium name="US DOE Joint Genome Institute (JGI-PGF)"/>
            <person name="Walter F."/>
            <person name="Albersmeier A."/>
            <person name="Kalinowski J."/>
            <person name="Ruckert C."/>
        </authorList>
    </citation>
    <scope>NUCLEOTIDE SEQUENCE</scope>
    <source>
        <strain evidence="2">CGMCC 1.12777</strain>
    </source>
</reference>